<evidence type="ECO:0000256" key="1">
    <source>
        <dbReference type="SAM" id="MobiDB-lite"/>
    </source>
</evidence>
<keyword evidence="3" id="KW-1185">Reference proteome</keyword>
<feature type="compositionally biased region" description="Low complexity" evidence="1">
    <location>
        <begin position="1"/>
        <end position="16"/>
    </location>
</feature>
<evidence type="ECO:0000313" key="2">
    <source>
        <dbReference type="EMBL" id="KXH52016.1"/>
    </source>
</evidence>
<gene>
    <name evidence="2" type="ORF">CSIM01_07835</name>
</gene>
<protein>
    <submittedName>
        <fullName evidence="2">Uncharacterized protein</fullName>
    </submittedName>
</protein>
<feature type="compositionally biased region" description="Polar residues" evidence="1">
    <location>
        <begin position="33"/>
        <end position="44"/>
    </location>
</feature>
<accession>A0A135TV09</accession>
<dbReference type="OrthoDB" id="4161095at2759"/>
<organism evidence="2 3">
    <name type="scientific">Colletotrichum simmondsii</name>
    <dbReference type="NCBI Taxonomy" id="703756"/>
    <lineage>
        <taxon>Eukaryota</taxon>
        <taxon>Fungi</taxon>
        <taxon>Dikarya</taxon>
        <taxon>Ascomycota</taxon>
        <taxon>Pezizomycotina</taxon>
        <taxon>Sordariomycetes</taxon>
        <taxon>Hypocreomycetidae</taxon>
        <taxon>Glomerellales</taxon>
        <taxon>Glomerellaceae</taxon>
        <taxon>Colletotrichum</taxon>
        <taxon>Colletotrichum acutatum species complex</taxon>
    </lineage>
</organism>
<reference evidence="2 3" key="1">
    <citation type="submission" date="2014-02" db="EMBL/GenBank/DDBJ databases">
        <title>The genome sequence of Colletotrichum simmondsii CBS122122.</title>
        <authorList>
            <person name="Baroncelli R."/>
            <person name="Thon M.R."/>
        </authorList>
    </citation>
    <scope>NUCLEOTIDE SEQUENCE [LARGE SCALE GENOMIC DNA]</scope>
    <source>
        <strain evidence="2 3">CBS122122</strain>
    </source>
</reference>
<feature type="compositionally biased region" description="Basic and acidic residues" evidence="1">
    <location>
        <begin position="68"/>
        <end position="89"/>
    </location>
</feature>
<feature type="region of interest" description="Disordered" evidence="1">
    <location>
        <begin position="61"/>
        <end position="89"/>
    </location>
</feature>
<comment type="caution">
    <text evidence="2">The sequence shown here is derived from an EMBL/GenBank/DDBJ whole genome shotgun (WGS) entry which is preliminary data.</text>
</comment>
<dbReference type="Proteomes" id="UP000070328">
    <property type="component" value="Unassembled WGS sequence"/>
</dbReference>
<feature type="compositionally biased region" description="Basic and acidic residues" evidence="1">
    <location>
        <begin position="19"/>
        <end position="32"/>
    </location>
</feature>
<proteinExistence type="predicted"/>
<feature type="region of interest" description="Disordered" evidence="1">
    <location>
        <begin position="1"/>
        <end position="47"/>
    </location>
</feature>
<dbReference type="AlphaFoldDB" id="A0A135TV09"/>
<dbReference type="EMBL" id="JFBX01000049">
    <property type="protein sequence ID" value="KXH52016.1"/>
    <property type="molecule type" value="Genomic_DNA"/>
</dbReference>
<sequence length="89" mass="10103">MPFSFTSSISFSSSISHNGKTEERRWARKTERSPSGTTVRTASYKTGEPVYLERREYDSAGRALPEGRAVKSDGTEKIDRRIEDVSERE</sequence>
<name>A0A135TV09_9PEZI</name>
<evidence type="ECO:0000313" key="3">
    <source>
        <dbReference type="Proteomes" id="UP000070328"/>
    </source>
</evidence>